<dbReference type="GO" id="GO:0051539">
    <property type="term" value="F:4 iron, 4 sulfur cluster binding"/>
    <property type="evidence" value="ECO:0007669"/>
    <property type="project" value="TreeGrafter"/>
</dbReference>
<evidence type="ECO:0000256" key="2">
    <source>
        <dbReference type="ARBA" id="ARBA00022723"/>
    </source>
</evidence>
<dbReference type="GO" id="GO:0070025">
    <property type="term" value="F:carbon monoxide binding"/>
    <property type="evidence" value="ECO:0007669"/>
    <property type="project" value="TreeGrafter"/>
</dbReference>
<dbReference type="PIRSF" id="PIRSF005622">
    <property type="entry name" value="Hydrgn_mat_hypD"/>
    <property type="match status" value="1"/>
</dbReference>
<evidence type="ECO:0000256" key="3">
    <source>
        <dbReference type="ARBA" id="ARBA00023004"/>
    </source>
</evidence>
<organism evidence="4 5">
    <name type="scientific">candidate division WOR-3 bacterium</name>
    <dbReference type="NCBI Taxonomy" id="2052148"/>
    <lineage>
        <taxon>Bacteria</taxon>
        <taxon>Bacteria division WOR-3</taxon>
    </lineage>
</organism>
<comment type="caution">
    <text evidence="4">The sequence shown here is derived from an EMBL/GenBank/DDBJ whole genome shotgun (WGS) entry which is preliminary data.</text>
</comment>
<dbReference type="Pfam" id="PF01924">
    <property type="entry name" value="HypD"/>
    <property type="match status" value="1"/>
</dbReference>
<name>A0A660SFC0_UNCW3</name>
<dbReference type="InterPro" id="IPR002780">
    <property type="entry name" value="Hyd_form_HypD"/>
</dbReference>
<evidence type="ECO:0000313" key="4">
    <source>
        <dbReference type="EMBL" id="RKX68711.1"/>
    </source>
</evidence>
<dbReference type="EMBL" id="QNBE01000136">
    <property type="protein sequence ID" value="RKX68711.1"/>
    <property type="molecule type" value="Genomic_DNA"/>
</dbReference>
<dbReference type="InterPro" id="IPR042243">
    <property type="entry name" value="HypD_1"/>
</dbReference>
<dbReference type="Proteomes" id="UP000268469">
    <property type="component" value="Unassembled WGS sequence"/>
</dbReference>
<keyword evidence="3" id="KW-0408">Iron</keyword>
<dbReference type="NCBIfam" id="TIGR00075">
    <property type="entry name" value="hypD"/>
    <property type="match status" value="1"/>
</dbReference>
<evidence type="ECO:0000313" key="5">
    <source>
        <dbReference type="Proteomes" id="UP000268469"/>
    </source>
</evidence>
<gene>
    <name evidence="4" type="ORF">DRP53_10155</name>
</gene>
<dbReference type="GO" id="GO:0005506">
    <property type="term" value="F:iron ion binding"/>
    <property type="evidence" value="ECO:0007669"/>
    <property type="project" value="TreeGrafter"/>
</dbReference>
<dbReference type="Gene3D" id="6.10.20.100">
    <property type="match status" value="1"/>
</dbReference>
<dbReference type="Gene3D" id="3.40.50.11750">
    <property type="entry name" value="HypD, alpha/beta domain 1"/>
    <property type="match status" value="2"/>
</dbReference>
<reference evidence="4 5" key="1">
    <citation type="submission" date="2018-06" db="EMBL/GenBank/DDBJ databases">
        <title>Extensive metabolic versatility and redundancy in microbially diverse, dynamic hydrothermal sediments.</title>
        <authorList>
            <person name="Dombrowski N."/>
            <person name="Teske A."/>
            <person name="Baker B.J."/>
        </authorList>
    </citation>
    <scope>NUCLEOTIDE SEQUENCE [LARGE SCALE GENOMIC DNA]</scope>
    <source>
        <strain evidence="4">B36_G15</strain>
    </source>
</reference>
<dbReference type="PANTHER" id="PTHR30149:SF0">
    <property type="entry name" value="HYDROGENASE MATURATION FACTOR HYPD"/>
    <property type="match status" value="1"/>
</dbReference>
<dbReference type="GO" id="GO:0051604">
    <property type="term" value="P:protein maturation"/>
    <property type="evidence" value="ECO:0007669"/>
    <property type="project" value="TreeGrafter"/>
</dbReference>
<evidence type="ECO:0000256" key="1">
    <source>
        <dbReference type="ARBA" id="ARBA00007888"/>
    </source>
</evidence>
<dbReference type="PANTHER" id="PTHR30149">
    <property type="entry name" value="HYDROGENASE PROTEIN ASSEMBLY PROTEIN HYPD"/>
    <property type="match status" value="1"/>
</dbReference>
<comment type="similarity">
    <text evidence="1">Belongs to the HypD family.</text>
</comment>
<proteinExistence type="inferred from homology"/>
<protein>
    <submittedName>
        <fullName evidence="4">Hydrogenase formation protein HypD</fullName>
    </submittedName>
</protein>
<keyword evidence="2" id="KW-0479">Metal-binding</keyword>
<dbReference type="InterPro" id="IPR042244">
    <property type="entry name" value="HypD_2_sf"/>
</dbReference>
<accession>A0A660SFC0</accession>
<dbReference type="AlphaFoldDB" id="A0A660SFC0"/>
<sequence>MSSTIIDRFRDPRLAQRILDRIKGYGVEIKLMEVCGTHTMAIGRFGLRKLLPPEIDLLSGPGCPVCVTPTSVIDSVLSLKGVRVATFGDLLRVPGRGGTLEMARGRGLDVRVVYSPFDALKMAREKETVFIGVGFETTAPGVAATIITAREEGIKNFSVLSAFKLIPPAIDALLASGKSRIEGFILPGHVSTIIGSRPYQFLPERYRIGGVIAGFEPVDILEAIRDLIDQKMSNRPRIKIGYRRSVRPEGNERAKELMNRVFTVEDSLWRGLGWIKRSGLTLRDEYAQFDASRRYQLLPPSIDDDPNCRCGDVLRGLIKPPSCPLFGRSCTPDHPIGPCMVSSEGSCAAYYHYE</sequence>